<protein>
    <submittedName>
        <fullName evidence="3">Uncharacterized protein</fullName>
    </submittedName>
</protein>
<evidence type="ECO:0000313" key="3">
    <source>
        <dbReference type="EMBL" id="EXJ56892.1"/>
    </source>
</evidence>
<dbReference type="PANTHER" id="PTHR10622">
    <property type="entry name" value="HET DOMAIN-CONTAINING PROTEIN"/>
    <property type="match status" value="1"/>
</dbReference>
<dbReference type="PANTHER" id="PTHR10622:SF10">
    <property type="entry name" value="HET DOMAIN-CONTAINING PROTEIN"/>
    <property type="match status" value="1"/>
</dbReference>
<feature type="domain" description="DUF8212" evidence="2">
    <location>
        <begin position="217"/>
        <end position="243"/>
    </location>
</feature>
<gene>
    <name evidence="3" type="ORF">A1O7_07236</name>
</gene>
<comment type="caution">
    <text evidence="3">The sequence shown here is derived from an EMBL/GenBank/DDBJ whole genome shotgun (WGS) entry which is preliminary data.</text>
</comment>
<dbReference type="HOGENOM" id="CLU_000288_138_13_1"/>
<dbReference type="VEuPathDB" id="FungiDB:A1O7_07236"/>
<evidence type="ECO:0000259" key="1">
    <source>
        <dbReference type="Pfam" id="PF06985"/>
    </source>
</evidence>
<dbReference type="GeneID" id="19181811"/>
<dbReference type="EMBL" id="AMGW01000005">
    <property type="protein sequence ID" value="EXJ56892.1"/>
    <property type="molecule type" value="Genomic_DNA"/>
</dbReference>
<accession>W9VMI9</accession>
<dbReference type="eggNOG" id="KOG4177">
    <property type="taxonomic scope" value="Eukaryota"/>
</dbReference>
<dbReference type="Pfam" id="PF06985">
    <property type="entry name" value="HET"/>
    <property type="match status" value="1"/>
</dbReference>
<dbReference type="STRING" id="1182544.W9VMI9"/>
<dbReference type="InterPro" id="IPR058525">
    <property type="entry name" value="DUF8212"/>
</dbReference>
<sequence>MRLINTHTGSLEDALAQTEPRYAVLSHCWTKDEILFPDIQSRNSERTSNHIKFWGSLQQAKSDGLKYIWIDTCCIDKQSTAELSEAINSMYRWYQGAEYCYVYLHDVDKDTWQETFPKSKWFTRGWTLQELLAPPKVMFYDRQWQLLGDKKSLASVISRTTGIESAALETRDLSRYSVAQKMSWAADRETTRAEDIAYCLMGLFGVNMPLLYGEGDRAFLRLQEEIIKYNDDHSIFAWSMGGKETSGLLAPAPTCFSKSGGFKSIMSIRGREPFSMTNRGLSIKLKITPWSADTYLAGLGCAERIHPSLSSTLGIFLRRLNEDDQYTRVSVSGRGLWRAADSIPRPHDRLMEERRLFVRQTLDRTWDGDCLKSRIYGFKIAPGWLPSSAEVIATQYSPSSRTAVLQPGDCGWGRVVTINFSAEHEHFRWIVLGFDFDFNPICFLGDSNSYEMKRARRPGSDWDWSSSSLDTYSWDAFHEGRIDRRSCPDEGWALKGCRRRGLNIQFYGAYGARGAVVTLTRREDRSQLVWELHVDKVVSTSRHLIVHPLYTGYEEPSGNYKDWQARYAMRPST</sequence>
<dbReference type="Pfam" id="PF26640">
    <property type="entry name" value="DUF8212"/>
    <property type="match status" value="1"/>
</dbReference>
<feature type="domain" description="Heterokaryon incompatibility" evidence="1">
    <location>
        <begin position="22"/>
        <end position="111"/>
    </location>
</feature>
<name>W9VMI9_9EURO</name>
<dbReference type="InterPro" id="IPR010730">
    <property type="entry name" value="HET"/>
</dbReference>
<dbReference type="AlphaFoldDB" id="W9VMI9"/>
<dbReference type="RefSeq" id="XP_007759426.1">
    <property type="nucleotide sequence ID" value="XM_007761236.1"/>
</dbReference>
<dbReference type="Proteomes" id="UP000019473">
    <property type="component" value="Unassembled WGS sequence"/>
</dbReference>
<evidence type="ECO:0000259" key="2">
    <source>
        <dbReference type="Pfam" id="PF26640"/>
    </source>
</evidence>
<evidence type="ECO:0000313" key="4">
    <source>
        <dbReference type="Proteomes" id="UP000019473"/>
    </source>
</evidence>
<organism evidence="3 4">
    <name type="scientific">Cladophialophora yegresii CBS 114405</name>
    <dbReference type="NCBI Taxonomy" id="1182544"/>
    <lineage>
        <taxon>Eukaryota</taxon>
        <taxon>Fungi</taxon>
        <taxon>Dikarya</taxon>
        <taxon>Ascomycota</taxon>
        <taxon>Pezizomycotina</taxon>
        <taxon>Eurotiomycetes</taxon>
        <taxon>Chaetothyriomycetidae</taxon>
        <taxon>Chaetothyriales</taxon>
        <taxon>Herpotrichiellaceae</taxon>
        <taxon>Cladophialophora</taxon>
    </lineage>
</organism>
<dbReference type="OrthoDB" id="674604at2759"/>
<proteinExistence type="predicted"/>
<keyword evidence="4" id="KW-1185">Reference proteome</keyword>
<reference evidence="3 4" key="1">
    <citation type="submission" date="2013-03" db="EMBL/GenBank/DDBJ databases">
        <title>The Genome Sequence of Cladophialophora yegresii CBS 114405.</title>
        <authorList>
            <consortium name="The Broad Institute Genomics Platform"/>
            <person name="Cuomo C."/>
            <person name="de Hoog S."/>
            <person name="Gorbushina A."/>
            <person name="Walker B."/>
            <person name="Young S.K."/>
            <person name="Zeng Q."/>
            <person name="Gargeya S."/>
            <person name="Fitzgerald M."/>
            <person name="Haas B."/>
            <person name="Abouelleil A."/>
            <person name="Allen A.W."/>
            <person name="Alvarado L."/>
            <person name="Arachchi H.M."/>
            <person name="Berlin A.M."/>
            <person name="Chapman S.B."/>
            <person name="Gainer-Dewar J."/>
            <person name="Goldberg J."/>
            <person name="Griggs A."/>
            <person name="Gujja S."/>
            <person name="Hansen M."/>
            <person name="Howarth C."/>
            <person name="Imamovic A."/>
            <person name="Ireland A."/>
            <person name="Larimer J."/>
            <person name="McCowan C."/>
            <person name="Murphy C."/>
            <person name="Pearson M."/>
            <person name="Poon T.W."/>
            <person name="Priest M."/>
            <person name="Roberts A."/>
            <person name="Saif S."/>
            <person name="Shea T."/>
            <person name="Sisk P."/>
            <person name="Sykes S."/>
            <person name="Wortman J."/>
            <person name="Nusbaum C."/>
            <person name="Birren B."/>
        </authorList>
    </citation>
    <scope>NUCLEOTIDE SEQUENCE [LARGE SCALE GENOMIC DNA]</scope>
    <source>
        <strain evidence="3 4">CBS 114405</strain>
    </source>
</reference>